<proteinExistence type="predicted"/>
<organism evidence="2">
    <name type="scientific">mine drainage metagenome</name>
    <dbReference type="NCBI Taxonomy" id="410659"/>
    <lineage>
        <taxon>unclassified sequences</taxon>
        <taxon>metagenomes</taxon>
        <taxon>ecological metagenomes</taxon>
    </lineage>
</organism>
<gene>
    <name evidence="2" type="ORF">GALL_397520</name>
</gene>
<evidence type="ECO:0000313" key="2">
    <source>
        <dbReference type="EMBL" id="OIQ78543.1"/>
    </source>
</evidence>
<keyword evidence="1" id="KW-0812">Transmembrane</keyword>
<reference evidence="2" key="1">
    <citation type="submission" date="2016-10" db="EMBL/GenBank/DDBJ databases">
        <title>Sequence of Gallionella enrichment culture.</title>
        <authorList>
            <person name="Poehlein A."/>
            <person name="Muehling M."/>
            <person name="Daniel R."/>
        </authorList>
    </citation>
    <scope>NUCLEOTIDE SEQUENCE</scope>
</reference>
<sequence length="241" mass="26910">MRPLHQLCVAEKLLHSGFIVLVCFGLLSAELYLYSTHTGLDGRGGVTLKDIEISYYGKRDSSKLQSVLPVMLANAGIAKAQWPEARAEFDHWIAGGQSRVEYERRIKPFVAEHCLMCHSAAMSRQLHNPPLVAYDDVKAVARVDTGMAYTTMFMNGMVHLTTLALIFWLAGYLFMRTRMIAPIKVLAVSTPFVAQLLDFFGWFLTHHSPGFAWIVLIGGALSCPIAALELLASFFDMWWPA</sequence>
<evidence type="ECO:0000256" key="1">
    <source>
        <dbReference type="SAM" id="Phobius"/>
    </source>
</evidence>
<accession>A0A1J5QEX3</accession>
<feature type="transmembrane region" description="Helical" evidence="1">
    <location>
        <begin position="12"/>
        <end position="34"/>
    </location>
</feature>
<dbReference type="EMBL" id="MLJW01001381">
    <property type="protein sequence ID" value="OIQ78543.1"/>
    <property type="molecule type" value="Genomic_DNA"/>
</dbReference>
<keyword evidence="1" id="KW-0472">Membrane</keyword>
<protein>
    <recommendedName>
        <fullName evidence="3">Elongation factor-1 alpha</fullName>
    </recommendedName>
</protein>
<feature type="transmembrane region" description="Helical" evidence="1">
    <location>
        <begin position="210"/>
        <end position="235"/>
    </location>
</feature>
<feature type="transmembrane region" description="Helical" evidence="1">
    <location>
        <begin position="185"/>
        <end position="204"/>
    </location>
</feature>
<dbReference type="AlphaFoldDB" id="A0A1J5QEX3"/>
<name>A0A1J5QEX3_9ZZZZ</name>
<evidence type="ECO:0008006" key="3">
    <source>
        <dbReference type="Google" id="ProtNLM"/>
    </source>
</evidence>
<comment type="caution">
    <text evidence="2">The sequence shown here is derived from an EMBL/GenBank/DDBJ whole genome shotgun (WGS) entry which is preliminary data.</text>
</comment>
<keyword evidence="1" id="KW-1133">Transmembrane helix</keyword>
<feature type="transmembrane region" description="Helical" evidence="1">
    <location>
        <begin position="152"/>
        <end position="173"/>
    </location>
</feature>